<evidence type="ECO:0000256" key="1">
    <source>
        <dbReference type="ARBA" id="ARBA00004651"/>
    </source>
</evidence>
<dbReference type="NCBIfam" id="TIGR03426">
    <property type="entry name" value="shape_MreD"/>
    <property type="match status" value="1"/>
</dbReference>
<feature type="transmembrane region" description="Helical" evidence="8">
    <location>
        <begin position="60"/>
        <end position="83"/>
    </location>
</feature>
<keyword evidence="5" id="KW-0133">Cell shape</keyword>
<dbReference type="EMBL" id="JBHUHQ010000021">
    <property type="protein sequence ID" value="MFD2046218.1"/>
    <property type="molecule type" value="Genomic_DNA"/>
</dbReference>
<proteinExistence type="inferred from homology"/>
<keyword evidence="3" id="KW-1003">Cell membrane</keyword>
<keyword evidence="6 8" id="KW-1133">Transmembrane helix</keyword>
<feature type="transmembrane region" description="Helical" evidence="8">
    <location>
        <begin position="36"/>
        <end position="53"/>
    </location>
</feature>
<evidence type="ECO:0000256" key="8">
    <source>
        <dbReference type="SAM" id="Phobius"/>
    </source>
</evidence>
<evidence type="ECO:0000256" key="3">
    <source>
        <dbReference type="ARBA" id="ARBA00022475"/>
    </source>
</evidence>
<comment type="subcellular location">
    <subcellularLocation>
        <location evidence="1">Cell membrane</location>
        <topology evidence="1">Multi-pass membrane protein</topology>
    </subcellularLocation>
</comment>
<keyword evidence="7 8" id="KW-0472">Membrane</keyword>
<reference evidence="10" key="1">
    <citation type="journal article" date="2019" name="Int. J. Syst. Evol. Microbiol.">
        <title>The Global Catalogue of Microorganisms (GCM) 10K type strain sequencing project: providing services to taxonomists for standard genome sequencing and annotation.</title>
        <authorList>
            <consortium name="The Broad Institute Genomics Platform"/>
            <consortium name="The Broad Institute Genome Sequencing Center for Infectious Disease"/>
            <person name="Wu L."/>
            <person name="Ma J."/>
        </authorList>
    </citation>
    <scope>NUCLEOTIDE SEQUENCE [LARGE SCALE GENOMIC DNA]</scope>
    <source>
        <strain evidence="10">R28</strain>
    </source>
</reference>
<evidence type="ECO:0000313" key="9">
    <source>
        <dbReference type="EMBL" id="MFD2046218.1"/>
    </source>
</evidence>
<organism evidence="9 10">
    <name type="scientific">Ornithinibacillus salinisoli</name>
    <dbReference type="NCBI Taxonomy" id="1848459"/>
    <lineage>
        <taxon>Bacteria</taxon>
        <taxon>Bacillati</taxon>
        <taxon>Bacillota</taxon>
        <taxon>Bacilli</taxon>
        <taxon>Bacillales</taxon>
        <taxon>Bacillaceae</taxon>
        <taxon>Ornithinibacillus</taxon>
    </lineage>
</organism>
<sequence length="177" mass="20170">MKRLFLPLILFVFLVFEGVAIELLPESLVGSSLLIIPHWVLITLIYITIFYDLKDTYHSIVYALVFGLLIDIVYTGVLGVYMFTYAIVTYIIHSLMKLLHSNFYATILAGTLAIAFADMAIYVIYLVVGITALPWNDYLMIRLIPTVLANQMFLLLLYPLIAKRLSIWKQQQLSGNS</sequence>
<evidence type="ECO:0000256" key="6">
    <source>
        <dbReference type="ARBA" id="ARBA00022989"/>
    </source>
</evidence>
<evidence type="ECO:0000256" key="4">
    <source>
        <dbReference type="ARBA" id="ARBA00022692"/>
    </source>
</evidence>
<dbReference type="Proteomes" id="UP001597383">
    <property type="component" value="Unassembled WGS sequence"/>
</dbReference>
<feature type="transmembrane region" description="Helical" evidence="8">
    <location>
        <begin position="103"/>
        <end position="127"/>
    </location>
</feature>
<comment type="caution">
    <text evidence="9">The sequence shown here is derived from an EMBL/GenBank/DDBJ whole genome shotgun (WGS) entry which is preliminary data.</text>
</comment>
<keyword evidence="10" id="KW-1185">Reference proteome</keyword>
<comment type="similarity">
    <text evidence="2">Belongs to the MreD family.</text>
</comment>
<gene>
    <name evidence="9" type="primary">mreD</name>
    <name evidence="9" type="ORF">ACFSJF_18240</name>
</gene>
<dbReference type="InterPro" id="IPR007227">
    <property type="entry name" value="Cell_shape_determining_MreD"/>
</dbReference>
<accession>A0ABW4W3C8</accession>
<keyword evidence="4 8" id="KW-0812">Transmembrane</keyword>
<evidence type="ECO:0000256" key="7">
    <source>
        <dbReference type="ARBA" id="ARBA00023136"/>
    </source>
</evidence>
<evidence type="ECO:0000256" key="2">
    <source>
        <dbReference type="ARBA" id="ARBA00007776"/>
    </source>
</evidence>
<feature type="transmembrane region" description="Helical" evidence="8">
    <location>
        <begin position="139"/>
        <end position="161"/>
    </location>
</feature>
<name>A0ABW4W3C8_9BACI</name>
<evidence type="ECO:0000256" key="5">
    <source>
        <dbReference type="ARBA" id="ARBA00022960"/>
    </source>
</evidence>
<dbReference type="Pfam" id="PF04093">
    <property type="entry name" value="MreD"/>
    <property type="match status" value="1"/>
</dbReference>
<protein>
    <submittedName>
        <fullName evidence="9">Rod shape-determining protein MreD</fullName>
    </submittedName>
</protein>
<dbReference type="RefSeq" id="WP_377556834.1">
    <property type="nucleotide sequence ID" value="NZ_JBHUHQ010000021.1"/>
</dbReference>
<evidence type="ECO:0000313" key="10">
    <source>
        <dbReference type="Proteomes" id="UP001597383"/>
    </source>
</evidence>